<dbReference type="AlphaFoldDB" id="A0A7W7GNE5"/>
<evidence type="ECO:0000313" key="2">
    <source>
        <dbReference type="EMBL" id="MBB4735281.1"/>
    </source>
</evidence>
<proteinExistence type="predicted"/>
<evidence type="ECO:0008006" key="4">
    <source>
        <dbReference type="Google" id="ProtNLM"/>
    </source>
</evidence>
<keyword evidence="3" id="KW-1185">Reference proteome</keyword>
<dbReference type="EMBL" id="JACHNA010000001">
    <property type="protein sequence ID" value="MBB4735281.1"/>
    <property type="molecule type" value="Genomic_DNA"/>
</dbReference>
<evidence type="ECO:0000256" key="1">
    <source>
        <dbReference type="SAM" id="MobiDB-lite"/>
    </source>
</evidence>
<feature type="region of interest" description="Disordered" evidence="1">
    <location>
        <begin position="1"/>
        <end position="22"/>
    </location>
</feature>
<name>A0A7W7GNE5_9MICC</name>
<reference evidence="2 3" key="1">
    <citation type="submission" date="2020-08" db="EMBL/GenBank/DDBJ databases">
        <title>Sequencing the genomes of 1000 actinobacteria strains.</title>
        <authorList>
            <person name="Klenk H.-P."/>
        </authorList>
    </citation>
    <scope>NUCLEOTIDE SEQUENCE [LARGE SCALE GENOMIC DNA]</scope>
    <source>
        <strain evidence="2 3">DSM 23974</strain>
    </source>
</reference>
<protein>
    <recommendedName>
        <fullName evidence="4">Transposase</fullName>
    </recommendedName>
</protein>
<accession>A0A7W7GNE5</accession>
<comment type="caution">
    <text evidence="2">The sequence shown here is derived from an EMBL/GenBank/DDBJ whole genome shotgun (WGS) entry which is preliminary data.</text>
</comment>
<gene>
    <name evidence="2" type="ORF">HDA30_000789</name>
</gene>
<evidence type="ECO:0000313" key="3">
    <source>
        <dbReference type="Proteomes" id="UP000540191"/>
    </source>
</evidence>
<feature type="compositionally biased region" description="Basic and acidic residues" evidence="1">
    <location>
        <begin position="1"/>
        <end position="15"/>
    </location>
</feature>
<sequence length="74" mass="7513">MNYEKSADEPADHAIGRSRGGLTTKNHLVCDGKGRVLAFVVTGGQVADTSKLATTLEQISVAGPVGGPGYGLTA</sequence>
<dbReference type="Proteomes" id="UP000540191">
    <property type="component" value="Unassembled WGS sequence"/>
</dbReference>
<organism evidence="2 3">
    <name type="scientific">Micrococcus cohnii</name>
    <dbReference type="NCBI Taxonomy" id="993416"/>
    <lineage>
        <taxon>Bacteria</taxon>
        <taxon>Bacillati</taxon>
        <taxon>Actinomycetota</taxon>
        <taxon>Actinomycetes</taxon>
        <taxon>Micrococcales</taxon>
        <taxon>Micrococcaceae</taxon>
        <taxon>Micrococcus</taxon>
    </lineage>
</organism>